<dbReference type="InterPro" id="IPR052158">
    <property type="entry name" value="INH-QAR"/>
</dbReference>
<dbReference type="SMART" id="SM00342">
    <property type="entry name" value="HTH_ARAC"/>
    <property type="match status" value="1"/>
</dbReference>
<organism evidence="5 6">
    <name type="scientific">Arboricoccus pini</name>
    <dbReference type="NCBI Taxonomy" id="1963835"/>
    <lineage>
        <taxon>Bacteria</taxon>
        <taxon>Pseudomonadati</taxon>
        <taxon>Pseudomonadota</taxon>
        <taxon>Alphaproteobacteria</taxon>
        <taxon>Geminicoccales</taxon>
        <taxon>Geminicoccaceae</taxon>
        <taxon>Arboricoccus</taxon>
    </lineage>
</organism>
<dbReference type="GO" id="GO:0043565">
    <property type="term" value="F:sequence-specific DNA binding"/>
    <property type="evidence" value="ECO:0007669"/>
    <property type="project" value="InterPro"/>
</dbReference>
<dbReference type="RefSeq" id="WP_088562335.1">
    <property type="nucleotide sequence ID" value="NZ_FYEH01000011.1"/>
</dbReference>
<dbReference type="PANTHER" id="PTHR43130:SF3">
    <property type="entry name" value="HTH-TYPE TRANSCRIPTIONAL REGULATOR RV1931C"/>
    <property type="match status" value="1"/>
</dbReference>
<dbReference type="InterPro" id="IPR018060">
    <property type="entry name" value="HTH_AraC"/>
</dbReference>
<dbReference type="CDD" id="cd03136">
    <property type="entry name" value="GATase1_AraC_ArgR_like"/>
    <property type="match status" value="1"/>
</dbReference>
<evidence type="ECO:0000256" key="2">
    <source>
        <dbReference type="ARBA" id="ARBA00023163"/>
    </source>
</evidence>
<dbReference type="PANTHER" id="PTHR43130">
    <property type="entry name" value="ARAC-FAMILY TRANSCRIPTIONAL REGULATOR"/>
    <property type="match status" value="1"/>
</dbReference>
<keyword evidence="6" id="KW-1185">Reference proteome</keyword>
<name>A0A212RNH8_9PROT</name>
<sequence>MNIFTATQQPLAVTILVLDKVSLMSLAATLEPMRGANRVAGRRLFGWKLVSVDGNSVQASCGLPIAVEGAFDPRSAGEALFVVAAFDALAQAGAPLLKGLRQAAGAGVFMAGIEGGAWALARAGLLEGRRATTHWEDLEPFAARFPAAHVVPDRYIVDGPVGTTGGASPALDFMLALIRARAGRALALDVASLFIYDEVRAGFEAQPFVSLGASGSREPRLARAIKVMEERIEAPLTLAAVAARAGLKLRTMESLFQRHLQTAAGAYYTALRLGAARRLLVDAEMDLAEVATRTGFASAATLSRACRRRFGQPPGALRRAGRRARAGSTSPDSRP</sequence>
<dbReference type="Gene3D" id="1.10.10.60">
    <property type="entry name" value="Homeodomain-like"/>
    <property type="match status" value="1"/>
</dbReference>
<dbReference type="Pfam" id="PF01965">
    <property type="entry name" value="DJ-1_PfpI"/>
    <property type="match status" value="1"/>
</dbReference>
<reference evidence="5 6" key="1">
    <citation type="submission" date="2017-06" db="EMBL/GenBank/DDBJ databases">
        <authorList>
            <person name="Kim H.J."/>
            <person name="Triplett B.A."/>
        </authorList>
    </citation>
    <scope>NUCLEOTIDE SEQUENCE [LARGE SCALE GENOMIC DNA]</scope>
    <source>
        <strain evidence="5 6">B29T1</strain>
    </source>
</reference>
<evidence type="ECO:0000259" key="4">
    <source>
        <dbReference type="PROSITE" id="PS01124"/>
    </source>
</evidence>
<dbReference type="PROSITE" id="PS01124">
    <property type="entry name" value="HTH_ARAC_FAMILY_2"/>
    <property type="match status" value="1"/>
</dbReference>
<evidence type="ECO:0000313" key="6">
    <source>
        <dbReference type="Proteomes" id="UP000197065"/>
    </source>
</evidence>
<evidence type="ECO:0000256" key="1">
    <source>
        <dbReference type="ARBA" id="ARBA00023015"/>
    </source>
</evidence>
<dbReference type="Gene3D" id="3.40.50.880">
    <property type="match status" value="1"/>
</dbReference>
<dbReference type="EMBL" id="FYEH01000011">
    <property type="protein sequence ID" value="SNB74087.1"/>
    <property type="molecule type" value="Genomic_DNA"/>
</dbReference>
<dbReference type="InterPro" id="IPR009057">
    <property type="entry name" value="Homeodomain-like_sf"/>
</dbReference>
<proteinExistence type="predicted"/>
<dbReference type="SUPFAM" id="SSF46689">
    <property type="entry name" value="Homeodomain-like"/>
    <property type="match status" value="2"/>
</dbReference>
<dbReference type="GO" id="GO:0003700">
    <property type="term" value="F:DNA-binding transcription factor activity"/>
    <property type="evidence" value="ECO:0007669"/>
    <property type="project" value="InterPro"/>
</dbReference>
<dbReference type="SUPFAM" id="SSF52317">
    <property type="entry name" value="Class I glutamine amidotransferase-like"/>
    <property type="match status" value="1"/>
</dbReference>
<dbReference type="InterPro" id="IPR002818">
    <property type="entry name" value="DJ-1/PfpI"/>
</dbReference>
<evidence type="ECO:0000256" key="3">
    <source>
        <dbReference type="SAM" id="MobiDB-lite"/>
    </source>
</evidence>
<feature type="domain" description="HTH araC/xylS-type" evidence="4">
    <location>
        <begin position="222"/>
        <end position="320"/>
    </location>
</feature>
<keyword evidence="2" id="KW-0804">Transcription</keyword>
<dbReference type="InterPro" id="IPR029062">
    <property type="entry name" value="Class_I_gatase-like"/>
</dbReference>
<dbReference type="AlphaFoldDB" id="A0A212RNH8"/>
<gene>
    <name evidence="5" type="ORF">SAMN07250955_11175</name>
</gene>
<dbReference type="OrthoDB" id="9793400at2"/>
<accession>A0A212RNH8</accession>
<dbReference type="Pfam" id="PF12833">
    <property type="entry name" value="HTH_18"/>
    <property type="match status" value="1"/>
</dbReference>
<keyword evidence="1" id="KW-0805">Transcription regulation</keyword>
<feature type="region of interest" description="Disordered" evidence="3">
    <location>
        <begin position="310"/>
        <end position="335"/>
    </location>
</feature>
<evidence type="ECO:0000313" key="5">
    <source>
        <dbReference type="EMBL" id="SNB74087.1"/>
    </source>
</evidence>
<protein>
    <submittedName>
        <fullName evidence="5">Transcriptional regulator, AraC family with amidase-like domain</fullName>
    </submittedName>
</protein>
<dbReference type="Proteomes" id="UP000197065">
    <property type="component" value="Unassembled WGS sequence"/>
</dbReference>